<evidence type="ECO:0000256" key="17">
    <source>
        <dbReference type="HAMAP-Rule" id="MF_01965"/>
    </source>
</evidence>
<gene>
    <name evidence="18" type="primary">nnrE</name>
    <name evidence="17" type="synonym">nnrD</name>
    <name evidence="22" type="ORF">ACFSRZ_05930</name>
</gene>
<comment type="caution">
    <text evidence="18">Lacks conserved residue(s) required for the propagation of feature annotation.</text>
</comment>
<evidence type="ECO:0000256" key="5">
    <source>
        <dbReference type="ARBA" id="ARBA00022723"/>
    </source>
</evidence>
<dbReference type="Proteomes" id="UP001597508">
    <property type="component" value="Unassembled WGS sequence"/>
</dbReference>
<evidence type="ECO:0000256" key="8">
    <source>
        <dbReference type="ARBA" id="ARBA00022857"/>
    </source>
</evidence>
<keyword evidence="6 17" id="KW-0547">Nucleotide-binding</keyword>
<dbReference type="PROSITE" id="PS51383">
    <property type="entry name" value="YJEF_C_3"/>
    <property type="match status" value="1"/>
</dbReference>
<feature type="binding site" evidence="18">
    <location>
        <position position="125"/>
    </location>
    <ligand>
        <name>K(+)</name>
        <dbReference type="ChEBI" id="CHEBI:29103"/>
    </ligand>
</feature>
<comment type="cofactor">
    <cofactor evidence="17">
        <name>Mg(2+)</name>
        <dbReference type="ChEBI" id="CHEBI:18420"/>
    </cofactor>
</comment>
<dbReference type="InterPro" id="IPR017953">
    <property type="entry name" value="Carbohydrate_kinase_pred_CS"/>
</dbReference>
<keyword evidence="12 17" id="KW-0456">Lyase</keyword>
<dbReference type="HAMAP" id="MF_01966">
    <property type="entry name" value="NADHX_epimerase"/>
    <property type="match status" value="1"/>
</dbReference>
<evidence type="ECO:0000256" key="15">
    <source>
        <dbReference type="ARBA" id="ARBA00048238"/>
    </source>
</evidence>
<dbReference type="PROSITE" id="PS51385">
    <property type="entry name" value="YJEF_N"/>
    <property type="match status" value="1"/>
</dbReference>
<evidence type="ECO:0000256" key="9">
    <source>
        <dbReference type="ARBA" id="ARBA00022958"/>
    </source>
</evidence>
<dbReference type="PROSITE" id="PS01050">
    <property type="entry name" value="YJEF_C_2"/>
    <property type="match status" value="1"/>
</dbReference>
<dbReference type="EC" id="4.2.1.136" evidence="19"/>
<evidence type="ECO:0000313" key="23">
    <source>
        <dbReference type="Proteomes" id="UP001597508"/>
    </source>
</evidence>
<comment type="function">
    <text evidence="17">Catalyzes the dehydration of the S-form of NAD(P)HX at the expense of ADP, which is converted to AMP. Together with NAD(P)HX epimerase, which catalyzes the epimerization of the S- and R-forms, the enzyme allows the repair of both epimers of NAD(P)HX, a damaged form of NAD(P)H that is a result of enzymatic or heat-dependent hydration.</text>
</comment>
<dbReference type="SUPFAM" id="SSF64153">
    <property type="entry name" value="YjeF N-terminal domain-like"/>
    <property type="match status" value="1"/>
</dbReference>
<evidence type="ECO:0000256" key="4">
    <source>
        <dbReference type="ARBA" id="ARBA00009524"/>
    </source>
</evidence>
<evidence type="ECO:0000256" key="16">
    <source>
        <dbReference type="ARBA" id="ARBA00049209"/>
    </source>
</evidence>
<dbReference type="SUPFAM" id="SSF53613">
    <property type="entry name" value="Ribokinase-like"/>
    <property type="match status" value="1"/>
</dbReference>
<feature type="domain" description="YjeF N-terminal" evidence="21">
    <location>
        <begin position="13"/>
        <end position="215"/>
    </location>
</feature>
<comment type="similarity">
    <text evidence="18">Belongs to the NnrE/AIBP family.</text>
</comment>
<comment type="similarity">
    <text evidence="4 19">In the C-terminal section; belongs to the NnrD/CARKD family.</text>
</comment>
<comment type="caution">
    <text evidence="22">The sequence shown here is derived from an EMBL/GenBank/DDBJ whole genome shotgun (WGS) entry which is preliminary data.</text>
</comment>
<keyword evidence="9 18" id="KW-0630">Potassium</keyword>
<comment type="similarity">
    <text evidence="17">Belongs to the NnrD/CARKD family.</text>
</comment>
<comment type="catalytic activity">
    <reaction evidence="2 18 19">
        <text>(6R)-NADPHX = (6S)-NADPHX</text>
        <dbReference type="Rhea" id="RHEA:32227"/>
        <dbReference type="ChEBI" id="CHEBI:64076"/>
        <dbReference type="ChEBI" id="CHEBI:64077"/>
        <dbReference type="EC" id="5.1.99.6"/>
    </reaction>
</comment>
<feature type="binding site" evidence="17">
    <location>
        <begin position="408"/>
        <end position="412"/>
    </location>
    <ligand>
        <name>AMP</name>
        <dbReference type="ChEBI" id="CHEBI:456215"/>
    </ligand>
</feature>
<dbReference type="RefSeq" id="WP_379665611.1">
    <property type="nucleotide sequence ID" value="NZ_JBHULH010000003.1"/>
</dbReference>
<evidence type="ECO:0000256" key="6">
    <source>
        <dbReference type="ARBA" id="ARBA00022741"/>
    </source>
</evidence>
<dbReference type="Pfam" id="PF01256">
    <property type="entry name" value="Carb_kinase"/>
    <property type="match status" value="1"/>
</dbReference>
<keyword evidence="5 18" id="KW-0479">Metal-binding</keyword>
<keyword evidence="8 17" id="KW-0521">NADP</keyword>
<feature type="binding site" evidence="18">
    <location>
        <begin position="61"/>
        <end position="65"/>
    </location>
    <ligand>
        <name>(6S)-NADPHX</name>
        <dbReference type="ChEBI" id="CHEBI:64076"/>
    </ligand>
</feature>
<evidence type="ECO:0000256" key="7">
    <source>
        <dbReference type="ARBA" id="ARBA00022840"/>
    </source>
</evidence>
<reference evidence="23" key="1">
    <citation type="journal article" date="2019" name="Int. J. Syst. Evol. Microbiol.">
        <title>The Global Catalogue of Microorganisms (GCM) 10K type strain sequencing project: providing services to taxonomists for standard genome sequencing and annotation.</title>
        <authorList>
            <consortium name="The Broad Institute Genomics Platform"/>
            <consortium name="The Broad Institute Genome Sequencing Center for Infectious Disease"/>
            <person name="Wu L."/>
            <person name="Ma J."/>
        </authorList>
    </citation>
    <scope>NUCLEOTIDE SEQUENCE [LARGE SCALE GENOMIC DNA]</scope>
    <source>
        <strain evidence="23">KCTC 52127</strain>
    </source>
</reference>
<evidence type="ECO:0000256" key="12">
    <source>
        <dbReference type="ARBA" id="ARBA00023239"/>
    </source>
</evidence>
<comment type="catalytic activity">
    <reaction evidence="1 18 19">
        <text>(6R)-NADHX = (6S)-NADHX</text>
        <dbReference type="Rhea" id="RHEA:32215"/>
        <dbReference type="ChEBI" id="CHEBI:64074"/>
        <dbReference type="ChEBI" id="CHEBI:64075"/>
        <dbReference type="EC" id="5.1.99.6"/>
    </reaction>
</comment>
<dbReference type="PANTHER" id="PTHR12592:SF0">
    <property type="entry name" value="ATP-DEPENDENT (S)-NAD(P)H-HYDRATE DEHYDRATASE"/>
    <property type="match status" value="1"/>
</dbReference>
<feature type="domain" description="YjeF C-terminal" evidence="20">
    <location>
        <begin position="224"/>
        <end position="493"/>
    </location>
</feature>
<evidence type="ECO:0000256" key="10">
    <source>
        <dbReference type="ARBA" id="ARBA00023027"/>
    </source>
</evidence>
<keyword evidence="13" id="KW-0511">Multifunctional enzyme</keyword>
<feature type="binding site" evidence="17">
    <location>
        <position position="259"/>
    </location>
    <ligand>
        <name>(6S)-NADPHX</name>
        <dbReference type="ChEBI" id="CHEBI:64076"/>
    </ligand>
</feature>
<evidence type="ECO:0000256" key="11">
    <source>
        <dbReference type="ARBA" id="ARBA00023235"/>
    </source>
</evidence>
<evidence type="ECO:0000256" key="1">
    <source>
        <dbReference type="ARBA" id="ARBA00000013"/>
    </source>
</evidence>
<keyword evidence="23" id="KW-1185">Reference proteome</keyword>
<dbReference type="EC" id="5.1.99.6" evidence="19"/>
<name>A0ABW5LSX8_9FLAO</name>
<dbReference type="Pfam" id="PF03853">
    <property type="entry name" value="YjeF_N"/>
    <property type="match status" value="1"/>
</dbReference>
<evidence type="ECO:0000259" key="21">
    <source>
        <dbReference type="PROSITE" id="PS51385"/>
    </source>
</evidence>
<dbReference type="InterPro" id="IPR030677">
    <property type="entry name" value="Nnr"/>
</dbReference>
<comment type="similarity">
    <text evidence="3 19">In the N-terminal section; belongs to the NnrE/AIBP family.</text>
</comment>
<evidence type="ECO:0000313" key="22">
    <source>
        <dbReference type="EMBL" id="MFD2566901.1"/>
    </source>
</evidence>
<comment type="cofactor">
    <cofactor evidence="18 19">
        <name>K(+)</name>
        <dbReference type="ChEBI" id="CHEBI:29103"/>
    </cofactor>
    <text evidence="18 19">Binds 1 potassium ion per subunit.</text>
</comment>
<evidence type="ECO:0000256" key="14">
    <source>
        <dbReference type="ARBA" id="ARBA00025153"/>
    </source>
</evidence>
<evidence type="ECO:0000256" key="2">
    <source>
        <dbReference type="ARBA" id="ARBA00000909"/>
    </source>
</evidence>
<feature type="binding site" evidence="17">
    <location>
        <position position="373"/>
    </location>
    <ligand>
        <name>(6S)-NADPHX</name>
        <dbReference type="ChEBI" id="CHEBI:64076"/>
    </ligand>
</feature>
<dbReference type="NCBIfam" id="TIGR00197">
    <property type="entry name" value="yjeF_nterm"/>
    <property type="match status" value="1"/>
</dbReference>
<keyword evidence="11 18" id="KW-0413">Isomerase</keyword>
<evidence type="ECO:0000256" key="18">
    <source>
        <dbReference type="HAMAP-Rule" id="MF_01966"/>
    </source>
</evidence>
<feature type="binding site" evidence="17">
    <location>
        <position position="438"/>
    </location>
    <ligand>
        <name>(6S)-NADPHX</name>
        <dbReference type="ChEBI" id="CHEBI:64076"/>
    </ligand>
</feature>
<dbReference type="PIRSF" id="PIRSF017184">
    <property type="entry name" value="Nnr"/>
    <property type="match status" value="1"/>
</dbReference>
<dbReference type="PANTHER" id="PTHR12592">
    <property type="entry name" value="ATP-DEPENDENT (S)-NAD(P)H-HYDRATE DEHYDRATASE FAMILY MEMBER"/>
    <property type="match status" value="1"/>
</dbReference>
<accession>A0ABW5LSX8</accession>
<evidence type="ECO:0000256" key="13">
    <source>
        <dbReference type="ARBA" id="ARBA00023268"/>
    </source>
</evidence>
<comment type="subunit">
    <text evidence="17">Homotetramer.</text>
</comment>
<feature type="binding site" evidence="17">
    <location>
        <position position="322"/>
    </location>
    <ligand>
        <name>(6S)-NADPHX</name>
        <dbReference type="ChEBI" id="CHEBI:64076"/>
    </ligand>
</feature>
<comment type="function">
    <text evidence="18">Catalyzes the epimerization of the S- and R-forms of NAD(P)HX, a damaged form of NAD(P)H that is a result of enzymatic or heat-dependent hydration. This is a prerequisite for the S-specific NAD(P)H-hydrate dehydratase to allow the repair of both epimers of NAD(P)HX.</text>
</comment>
<feature type="binding site" evidence="18">
    <location>
        <begin position="129"/>
        <end position="135"/>
    </location>
    <ligand>
        <name>(6S)-NADPHX</name>
        <dbReference type="ChEBI" id="CHEBI:64076"/>
    </ligand>
</feature>
<feature type="binding site" evidence="18">
    <location>
        <position position="161"/>
    </location>
    <ligand>
        <name>K(+)</name>
        <dbReference type="ChEBI" id="CHEBI:29103"/>
    </ligand>
</feature>
<dbReference type="Gene3D" id="3.40.1190.20">
    <property type="match status" value="1"/>
</dbReference>
<dbReference type="InterPro" id="IPR029056">
    <property type="entry name" value="Ribokinase-like"/>
</dbReference>
<dbReference type="InterPro" id="IPR036652">
    <property type="entry name" value="YjeF_N_dom_sf"/>
</dbReference>
<comment type="catalytic activity">
    <reaction evidence="15 17 19">
        <text>(6S)-NADHX + ADP = AMP + phosphate + NADH + H(+)</text>
        <dbReference type="Rhea" id="RHEA:32223"/>
        <dbReference type="ChEBI" id="CHEBI:15378"/>
        <dbReference type="ChEBI" id="CHEBI:43474"/>
        <dbReference type="ChEBI" id="CHEBI:57945"/>
        <dbReference type="ChEBI" id="CHEBI:64074"/>
        <dbReference type="ChEBI" id="CHEBI:456215"/>
        <dbReference type="ChEBI" id="CHEBI:456216"/>
        <dbReference type="EC" id="4.2.1.136"/>
    </reaction>
</comment>
<evidence type="ECO:0000256" key="19">
    <source>
        <dbReference type="PIRNR" id="PIRNR017184"/>
    </source>
</evidence>
<comment type="function">
    <text evidence="14 19">Bifunctional enzyme that catalyzes the epimerization of the S- and R-forms of NAD(P)HX and the dehydration of the S-form of NAD(P)HX at the expense of ADP, which is converted to AMP. This allows the repair of both epimers of NAD(P)HX, a damaged form of NAD(P)H that is a result of enzymatic or heat-dependent hydration.</text>
</comment>
<sequence length="493" mass="53711">MFGLRKIISAKQTRLADAYTIENEPVSSIDLMERASTAFVNEILQEDLSNKKIAVVCGVGNNGGDGLAVARILQSHNIEAQPFLIQFKDKLSDDCQINFNRLEQVTVISSEKEIPDLSSFDLIIDALLGTGLQREAEGFVAQTINAINASGATVYAIDIPSGLFCDEITNASSVVQSDLVVSFQRPKKAFFFPENNAYIQQWRVVDIGLDEKFIQQQESHQYVLDEKVSLLVKSRKRYSHKGSYGHALMISGAYGMMGAAVLTSEACLRSGAGLVSSYVPKCGYEILQTSLPEAMCLTDTQYEHITSLPELEKYNAIGIGPGLGTNPDTIHVVSELFERINVPVVLDADALNILSTKLELIAEIPKNAILTPHIKEFDRMVGFSVNAQERFQKQQQFSKEHQCIVVLKDAHTSISDAQGNLFFNTSGNPGMATGGSGDVLTGIITGLLAQSYSPIEAALIGVYHHGLAGDVAAWQKGQYSMIASDIINNLRIA</sequence>
<dbReference type="Gene3D" id="3.40.50.10260">
    <property type="entry name" value="YjeF N-terminal domain"/>
    <property type="match status" value="1"/>
</dbReference>
<organism evidence="22 23">
    <name type="scientific">Pseudotenacibaculum haliotis</name>
    <dbReference type="NCBI Taxonomy" id="1862138"/>
    <lineage>
        <taxon>Bacteria</taxon>
        <taxon>Pseudomonadati</taxon>
        <taxon>Bacteroidota</taxon>
        <taxon>Flavobacteriia</taxon>
        <taxon>Flavobacteriales</taxon>
        <taxon>Flavobacteriaceae</taxon>
        <taxon>Pseudotenacibaculum</taxon>
    </lineage>
</organism>
<dbReference type="EMBL" id="JBHULH010000003">
    <property type="protein sequence ID" value="MFD2566901.1"/>
    <property type="molecule type" value="Genomic_DNA"/>
</dbReference>
<feature type="binding site" evidence="17">
    <location>
        <position position="437"/>
    </location>
    <ligand>
        <name>AMP</name>
        <dbReference type="ChEBI" id="CHEBI:456215"/>
    </ligand>
</feature>
<comment type="catalytic activity">
    <reaction evidence="16 17 19">
        <text>(6S)-NADPHX + ADP = AMP + phosphate + NADPH + H(+)</text>
        <dbReference type="Rhea" id="RHEA:32235"/>
        <dbReference type="ChEBI" id="CHEBI:15378"/>
        <dbReference type="ChEBI" id="CHEBI:43474"/>
        <dbReference type="ChEBI" id="CHEBI:57783"/>
        <dbReference type="ChEBI" id="CHEBI:64076"/>
        <dbReference type="ChEBI" id="CHEBI:456215"/>
        <dbReference type="ChEBI" id="CHEBI:456216"/>
        <dbReference type="EC" id="4.2.1.136"/>
    </reaction>
</comment>
<evidence type="ECO:0000256" key="3">
    <source>
        <dbReference type="ARBA" id="ARBA00006001"/>
    </source>
</evidence>
<proteinExistence type="inferred from homology"/>
<feature type="binding site" evidence="18">
    <location>
        <position position="62"/>
    </location>
    <ligand>
        <name>K(+)</name>
        <dbReference type="ChEBI" id="CHEBI:29103"/>
    </ligand>
</feature>
<dbReference type="HAMAP" id="MF_01965">
    <property type="entry name" value="NADHX_dehydratase"/>
    <property type="match status" value="1"/>
</dbReference>
<evidence type="ECO:0000259" key="20">
    <source>
        <dbReference type="PROSITE" id="PS51383"/>
    </source>
</evidence>
<keyword evidence="7 17" id="KW-0067">ATP-binding</keyword>
<feature type="binding site" evidence="18">
    <location>
        <position position="158"/>
    </location>
    <ligand>
        <name>(6S)-NADPHX</name>
        <dbReference type="ChEBI" id="CHEBI:64076"/>
    </ligand>
</feature>
<dbReference type="CDD" id="cd01171">
    <property type="entry name" value="YXKO-related"/>
    <property type="match status" value="1"/>
</dbReference>
<dbReference type="NCBIfam" id="TIGR00196">
    <property type="entry name" value="yjeF_cterm"/>
    <property type="match status" value="1"/>
</dbReference>
<dbReference type="InterPro" id="IPR004443">
    <property type="entry name" value="YjeF_N_dom"/>
</dbReference>
<protein>
    <recommendedName>
        <fullName evidence="19">Bifunctional NAD(P)H-hydrate repair enzyme</fullName>
    </recommendedName>
    <alternativeName>
        <fullName evidence="19">Nicotinamide nucleotide repair protein</fullName>
    </alternativeName>
    <domain>
        <recommendedName>
            <fullName evidence="19">ADP-dependent (S)-NAD(P)H-hydrate dehydratase</fullName>
            <ecNumber evidence="19">4.2.1.136</ecNumber>
        </recommendedName>
        <alternativeName>
            <fullName evidence="19">ADP-dependent NAD(P)HX dehydratase</fullName>
        </alternativeName>
    </domain>
    <domain>
        <recommendedName>
            <fullName evidence="19">NAD(P)H-hydrate epimerase</fullName>
            <ecNumber evidence="19">5.1.99.6</ecNumber>
        </recommendedName>
    </domain>
</protein>
<dbReference type="InterPro" id="IPR000631">
    <property type="entry name" value="CARKD"/>
</dbReference>
<keyword evidence="10 17" id="KW-0520">NAD</keyword>